<organism evidence="1 2">
    <name type="scientific">Massilia soli</name>
    <dbReference type="NCBI Taxonomy" id="2792854"/>
    <lineage>
        <taxon>Bacteria</taxon>
        <taxon>Pseudomonadati</taxon>
        <taxon>Pseudomonadota</taxon>
        <taxon>Betaproteobacteria</taxon>
        <taxon>Burkholderiales</taxon>
        <taxon>Oxalobacteraceae</taxon>
        <taxon>Telluria group</taxon>
        <taxon>Massilia</taxon>
    </lineage>
</organism>
<evidence type="ECO:0000313" key="2">
    <source>
        <dbReference type="Proteomes" id="UP000809349"/>
    </source>
</evidence>
<proteinExistence type="predicted"/>
<dbReference type="RefSeq" id="WP_223469718.1">
    <property type="nucleotide sequence ID" value="NZ_JAFBIL020000007.1"/>
</dbReference>
<keyword evidence="2" id="KW-1185">Reference proteome</keyword>
<evidence type="ECO:0000313" key="1">
    <source>
        <dbReference type="EMBL" id="MBZ2209250.1"/>
    </source>
</evidence>
<dbReference type="EMBL" id="JAFBIL020000007">
    <property type="protein sequence ID" value="MBZ2209250.1"/>
    <property type="molecule type" value="Genomic_DNA"/>
</dbReference>
<accession>A0ABS7STI4</accession>
<comment type="caution">
    <text evidence="1">The sequence shown here is derived from an EMBL/GenBank/DDBJ whole genome shotgun (WGS) entry which is preliminary data.</text>
</comment>
<gene>
    <name evidence="1" type="ORF">I4X03_018425</name>
</gene>
<dbReference type="InterPro" id="IPR021284">
    <property type="entry name" value="DUF2750"/>
</dbReference>
<reference evidence="1 2" key="1">
    <citation type="submission" date="2021-08" db="EMBL/GenBank/DDBJ databases">
        <title>Massilia sp. R798.</title>
        <authorList>
            <person name="Baek J.H."/>
            <person name="Jung H.S."/>
            <person name="Kim K.R."/>
            <person name="Jeon C.O."/>
        </authorList>
    </citation>
    <scope>NUCLEOTIDE SEQUENCE [LARGE SCALE GENOMIC DNA]</scope>
    <source>
        <strain evidence="1 2">R798</strain>
    </source>
</reference>
<sequence length="132" mass="14116">MTTPYELSPQQHDAVSALDGPQRYQHFIARIADTQVVYGLRTEEGWVSACDDAGAEGMPVWPHPAYALACAAGEWADGTPAAIDVFDFADDWLPAMSAQAVNAIVFPTAAMSGVLVEAAKLGEDLEEALTKY</sequence>
<protein>
    <submittedName>
        <fullName evidence="1">DUF2750 domain-containing protein</fullName>
    </submittedName>
</protein>
<dbReference type="Pfam" id="PF11042">
    <property type="entry name" value="DUF2750"/>
    <property type="match status" value="1"/>
</dbReference>
<dbReference type="Proteomes" id="UP000809349">
    <property type="component" value="Unassembled WGS sequence"/>
</dbReference>
<name>A0ABS7STI4_9BURK</name>